<gene>
    <name evidence="4" type="ORF">OsJ_23725</name>
</gene>
<evidence type="ECO:0000256" key="1">
    <source>
        <dbReference type="ARBA" id="ARBA00004370"/>
    </source>
</evidence>
<dbReference type="EMBL" id="CM000144">
    <property type="protein sequence ID" value="EAZ39290.1"/>
    <property type="molecule type" value="Genomic_DNA"/>
</dbReference>
<dbReference type="InterPro" id="IPR044839">
    <property type="entry name" value="NDR1-like"/>
</dbReference>
<evidence type="ECO:0000256" key="3">
    <source>
        <dbReference type="SAM" id="Phobius"/>
    </source>
</evidence>
<keyword evidence="3" id="KW-0812">Transmembrane</keyword>
<name>A3BIA1_ORYSJ</name>
<keyword evidence="2 3" id="KW-0472">Membrane</keyword>
<dbReference type="GO" id="GO:0016020">
    <property type="term" value="C:membrane"/>
    <property type="evidence" value="ECO:0007669"/>
    <property type="project" value="UniProtKB-SubCell"/>
</dbReference>
<evidence type="ECO:0008006" key="5">
    <source>
        <dbReference type="Google" id="ProtNLM"/>
    </source>
</evidence>
<reference evidence="4" key="2">
    <citation type="submission" date="2008-12" db="EMBL/GenBank/DDBJ databases">
        <title>Improved gene annotation of the rice (Oryza sativa) genomes.</title>
        <authorList>
            <person name="Wang J."/>
            <person name="Li R."/>
            <person name="Fan W."/>
            <person name="Huang Q."/>
            <person name="Zhang J."/>
            <person name="Zhou Y."/>
            <person name="Hu Y."/>
            <person name="Zi S."/>
            <person name="Li J."/>
            <person name="Ni P."/>
            <person name="Zheng H."/>
            <person name="Zhang Y."/>
            <person name="Zhao M."/>
            <person name="Hao Q."/>
            <person name="McDermott J."/>
            <person name="Samudrala R."/>
            <person name="Kristiansen K."/>
            <person name="Wong G.K.-S."/>
        </authorList>
    </citation>
    <scope>NUCLEOTIDE SEQUENCE</scope>
</reference>
<dbReference type="PANTHER" id="PTHR31415">
    <property type="entry name" value="OS05G0367900 PROTEIN"/>
    <property type="match status" value="1"/>
</dbReference>
<proteinExistence type="predicted"/>
<feature type="transmembrane region" description="Helical" evidence="3">
    <location>
        <begin position="61"/>
        <end position="87"/>
    </location>
</feature>
<organism evidence="4">
    <name type="scientific">Oryza sativa subsp. japonica</name>
    <name type="common">Rice</name>
    <dbReference type="NCBI Taxonomy" id="39947"/>
    <lineage>
        <taxon>Eukaryota</taxon>
        <taxon>Viridiplantae</taxon>
        <taxon>Streptophyta</taxon>
        <taxon>Embryophyta</taxon>
        <taxon>Tracheophyta</taxon>
        <taxon>Spermatophyta</taxon>
        <taxon>Magnoliopsida</taxon>
        <taxon>Liliopsida</taxon>
        <taxon>Poales</taxon>
        <taxon>Poaceae</taxon>
        <taxon>BOP clade</taxon>
        <taxon>Oryzoideae</taxon>
        <taxon>Oryzeae</taxon>
        <taxon>Oryzinae</taxon>
        <taxon>Oryza</taxon>
        <taxon>Oryza sativa</taxon>
    </lineage>
</organism>
<dbReference type="PANTHER" id="PTHR31415:SF162">
    <property type="entry name" value="OS07G0250900 PROTEIN"/>
    <property type="match status" value="1"/>
</dbReference>
<accession>A3BIA1</accession>
<protein>
    <recommendedName>
        <fullName evidence="5">Late embryogenesis abundant protein LEA-2 subgroup domain-containing protein</fullName>
    </recommendedName>
</protein>
<evidence type="ECO:0000313" key="4">
    <source>
        <dbReference type="EMBL" id="EAZ39290.1"/>
    </source>
</evidence>
<dbReference type="Proteomes" id="UP000007752">
    <property type="component" value="Chromosome 7"/>
</dbReference>
<evidence type="ECO:0000256" key="2">
    <source>
        <dbReference type="ARBA" id="ARBA00023136"/>
    </source>
</evidence>
<dbReference type="AlphaFoldDB" id="A3BIA1"/>
<sequence>MKYLPPMFTSCQLAATPRSKSRRAQLSHVLLLLRVRVLRVLRRVLRPLLLRLRLLRHPGDIFYCAVCLLLVAAVVLLAVLLAAYGFIRHVSITVESASLTRFNLSSPSEATALAYNLSLTLAVRNKNWAMSIKNTKDLEAGYSFDGQRSDNAYAALGNAGVAEFKKENATGVFEVEVAVTGEVRYQAHYTKCKLAATCPLKLQLAPPGTPAVVFQKVKCKLAAADKNC</sequence>
<dbReference type="GO" id="GO:0098542">
    <property type="term" value="P:defense response to other organism"/>
    <property type="evidence" value="ECO:0007669"/>
    <property type="project" value="InterPro"/>
</dbReference>
<keyword evidence="3" id="KW-1133">Transmembrane helix</keyword>
<comment type="subcellular location">
    <subcellularLocation>
        <location evidence="1">Membrane</location>
    </subcellularLocation>
</comment>
<reference evidence="4" key="1">
    <citation type="journal article" date="2005" name="PLoS Biol.">
        <title>The genomes of Oryza sativa: a history of duplications.</title>
        <authorList>
            <person name="Yu J."/>
            <person name="Wang J."/>
            <person name="Lin W."/>
            <person name="Li S."/>
            <person name="Li H."/>
            <person name="Zhou J."/>
            <person name="Ni P."/>
            <person name="Dong W."/>
            <person name="Hu S."/>
            <person name="Zeng C."/>
            <person name="Zhang J."/>
            <person name="Zhang Y."/>
            <person name="Li R."/>
            <person name="Xu Z."/>
            <person name="Li S."/>
            <person name="Li X."/>
            <person name="Zheng H."/>
            <person name="Cong L."/>
            <person name="Lin L."/>
            <person name="Yin J."/>
            <person name="Geng J."/>
            <person name="Li G."/>
            <person name="Shi J."/>
            <person name="Liu J."/>
            <person name="Lv H."/>
            <person name="Li J."/>
            <person name="Wang J."/>
            <person name="Deng Y."/>
            <person name="Ran L."/>
            <person name="Shi X."/>
            <person name="Wang X."/>
            <person name="Wu Q."/>
            <person name="Li C."/>
            <person name="Ren X."/>
            <person name="Wang J."/>
            <person name="Wang X."/>
            <person name="Li D."/>
            <person name="Liu D."/>
            <person name="Zhang X."/>
            <person name="Ji Z."/>
            <person name="Zhao W."/>
            <person name="Sun Y."/>
            <person name="Zhang Z."/>
            <person name="Bao J."/>
            <person name="Han Y."/>
            <person name="Dong L."/>
            <person name="Ji J."/>
            <person name="Chen P."/>
            <person name="Wu S."/>
            <person name="Liu J."/>
            <person name="Xiao Y."/>
            <person name="Bu D."/>
            <person name="Tan J."/>
            <person name="Yang L."/>
            <person name="Ye C."/>
            <person name="Zhang J."/>
            <person name="Xu J."/>
            <person name="Zhou Y."/>
            <person name="Yu Y."/>
            <person name="Zhang B."/>
            <person name="Zhuang S."/>
            <person name="Wei H."/>
            <person name="Liu B."/>
            <person name="Lei M."/>
            <person name="Yu H."/>
            <person name="Li Y."/>
            <person name="Xu H."/>
            <person name="Wei S."/>
            <person name="He X."/>
            <person name="Fang L."/>
            <person name="Zhang Z."/>
            <person name="Zhang Y."/>
            <person name="Huang X."/>
            <person name="Su Z."/>
            <person name="Tong W."/>
            <person name="Li J."/>
            <person name="Tong Z."/>
            <person name="Li S."/>
            <person name="Ye J."/>
            <person name="Wang L."/>
            <person name="Fang L."/>
            <person name="Lei T."/>
            <person name="Chen C."/>
            <person name="Chen H."/>
            <person name="Xu Z."/>
            <person name="Li H."/>
            <person name="Huang H."/>
            <person name="Zhang F."/>
            <person name="Xu H."/>
            <person name="Li N."/>
            <person name="Zhao C."/>
            <person name="Li S."/>
            <person name="Dong L."/>
            <person name="Huang Y."/>
            <person name="Li L."/>
            <person name="Xi Y."/>
            <person name="Qi Q."/>
            <person name="Li W."/>
            <person name="Zhang B."/>
            <person name="Hu W."/>
            <person name="Zhang Y."/>
            <person name="Tian X."/>
            <person name="Jiao Y."/>
            <person name="Liang X."/>
            <person name="Jin J."/>
            <person name="Gao L."/>
            <person name="Zheng W."/>
            <person name="Hao B."/>
            <person name="Liu S."/>
            <person name="Wang W."/>
            <person name="Yuan L."/>
            <person name="Cao M."/>
            <person name="McDermott J."/>
            <person name="Samudrala R."/>
            <person name="Wang J."/>
            <person name="Wong G.K."/>
            <person name="Yang H."/>
        </authorList>
    </citation>
    <scope>NUCLEOTIDE SEQUENCE [LARGE SCALE GENOMIC DNA]</scope>
</reference>